<dbReference type="OrthoDB" id="24355at2"/>
<dbReference type="EMBL" id="QXML01000006">
    <property type="protein sequence ID" value="RIW14515.1"/>
    <property type="molecule type" value="Genomic_DNA"/>
</dbReference>
<evidence type="ECO:0000313" key="2">
    <source>
        <dbReference type="Proteomes" id="UP000283522"/>
    </source>
</evidence>
<reference evidence="1 2" key="1">
    <citation type="submission" date="2018-09" db="EMBL/GenBank/DDBJ databases">
        <authorList>
            <person name="Wang X."/>
            <person name="Du Z."/>
        </authorList>
    </citation>
    <scope>NUCLEOTIDE SEQUENCE [LARGE SCALE GENOMIC DNA]</scope>
    <source>
        <strain evidence="1 2">N3</strain>
    </source>
</reference>
<dbReference type="RefSeq" id="WP_119478313.1">
    <property type="nucleotide sequence ID" value="NZ_QXML01000006.1"/>
</dbReference>
<dbReference type="AlphaFoldDB" id="A0A418PQK8"/>
<name>A0A418PQK8_9BACT</name>
<dbReference type="SUPFAM" id="SSF51905">
    <property type="entry name" value="FAD/NAD(P)-binding domain"/>
    <property type="match status" value="1"/>
</dbReference>
<organism evidence="1 2">
    <name type="scientific">Algoriphagus lacus</name>
    <dbReference type="NCBI Taxonomy" id="2056311"/>
    <lineage>
        <taxon>Bacteria</taxon>
        <taxon>Pseudomonadati</taxon>
        <taxon>Bacteroidota</taxon>
        <taxon>Cytophagia</taxon>
        <taxon>Cytophagales</taxon>
        <taxon>Cyclobacteriaceae</taxon>
        <taxon>Algoriphagus</taxon>
    </lineage>
</organism>
<dbReference type="InterPro" id="IPR036188">
    <property type="entry name" value="FAD/NAD-bd_sf"/>
</dbReference>
<evidence type="ECO:0000313" key="1">
    <source>
        <dbReference type="EMBL" id="RIW14515.1"/>
    </source>
</evidence>
<dbReference type="Proteomes" id="UP000283522">
    <property type="component" value="Unassembled WGS sequence"/>
</dbReference>
<sequence>METYDFVFAGAGCAGLSLVNYLLNSSLKNSKILLIDPLGIQIPNKTWCYWNEKPLAIHPLSSIHFWESLTLKSGPYSLPKAIGALKYFHLNSHDFFNNILATIKDISTITIIQDEVLKLTPSETEVEVITKGGKTIKTSRVFDSRPLDSSLDSSLKQIFVGWRIKTSKSEFDPSQVVLMDFTSESKNFEFFYLLPFSETEALIEYTLYSREIQSEGSLRSKLEAYLNQKFGPMNYEITFRESGVIPMTTQLKPKKIHPRIIPIGTAGGWTKASTGYTFQNIQKNCQKLVPYLESGATTEFQIPRSARFDFYDNILLNIAHRWPNKLQSLFLNLFETSSAEQVLKFLSEETSFTEELKILSKLNFGIFIKSLLRYESH</sequence>
<proteinExistence type="predicted"/>
<keyword evidence="2" id="KW-1185">Reference proteome</keyword>
<gene>
    <name evidence="1" type="ORF">D0X99_13240</name>
</gene>
<accession>A0A418PQK8</accession>
<comment type="caution">
    <text evidence="1">The sequence shown here is derived from an EMBL/GenBank/DDBJ whole genome shotgun (WGS) entry which is preliminary data.</text>
</comment>
<dbReference type="Pfam" id="PF05834">
    <property type="entry name" value="Lycopene_cycl"/>
    <property type="match status" value="1"/>
</dbReference>
<protein>
    <submittedName>
        <fullName evidence="1">Lycopene beta cyclase</fullName>
    </submittedName>
</protein>